<proteinExistence type="predicted"/>
<evidence type="ECO:0000256" key="1">
    <source>
        <dbReference type="SAM" id="Phobius"/>
    </source>
</evidence>
<reference evidence="2" key="1">
    <citation type="journal article" date="2021" name="Nat. Commun.">
        <title>Genetic determinants of endophytism in the Arabidopsis root mycobiome.</title>
        <authorList>
            <person name="Mesny F."/>
            <person name="Miyauchi S."/>
            <person name="Thiergart T."/>
            <person name="Pickel B."/>
            <person name="Atanasova L."/>
            <person name="Karlsson M."/>
            <person name="Huettel B."/>
            <person name="Barry K.W."/>
            <person name="Haridas S."/>
            <person name="Chen C."/>
            <person name="Bauer D."/>
            <person name="Andreopoulos W."/>
            <person name="Pangilinan J."/>
            <person name="LaButti K."/>
            <person name="Riley R."/>
            <person name="Lipzen A."/>
            <person name="Clum A."/>
            <person name="Drula E."/>
            <person name="Henrissat B."/>
            <person name="Kohler A."/>
            <person name="Grigoriev I.V."/>
            <person name="Martin F.M."/>
            <person name="Hacquard S."/>
        </authorList>
    </citation>
    <scope>NUCLEOTIDE SEQUENCE</scope>
    <source>
        <strain evidence="2">MPI-SDFR-AT-0073</strain>
    </source>
</reference>
<dbReference type="RefSeq" id="XP_045951730.1">
    <property type="nucleotide sequence ID" value="XM_046106078.1"/>
</dbReference>
<evidence type="ECO:0000313" key="2">
    <source>
        <dbReference type="EMBL" id="KAH6645216.1"/>
    </source>
</evidence>
<dbReference type="EMBL" id="JAGPXC010000012">
    <property type="protein sequence ID" value="KAH6645216.1"/>
    <property type="molecule type" value="Genomic_DNA"/>
</dbReference>
<name>A0A9P8UBC3_9PEZI</name>
<protein>
    <submittedName>
        <fullName evidence="2">Uncharacterized protein</fullName>
    </submittedName>
</protein>
<evidence type="ECO:0000313" key="3">
    <source>
        <dbReference type="Proteomes" id="UP000758603"/>
    </source>
</evidence>
<keyword evidence="1" id="KW-0472">Membrane</keyword>
<dbReference type="AlphaFoldDB" id="A0A9P8UBC3"/>
<comment type="caution">
    <text evidence="2">The sequence shown here is derived from an EMBL/GenBank/DDBJ whole genome shotgun (WGS) entry which is preliminary data.</text>
</comment>
<keyword evidence="1" id="KW-0812">Transmembrane</keyword>
<keyword evidence="3" id="KW-1185">Reference proteome</keyword>
<organism evidence="2 3">
    <name type="scientific">Truncatella angustata</name>
    <dbReference type="NCBI Taxonomy" id="152316"/>
    <lineage>
        <taxon>Eukaryota</taxon>
        <taxon>Fungi</taxon>
        <taxon>Dikarya</taxon>
        <taxon>Ascomycota</taxon>
        <taxon>Pezizomycotina</taxon>
        <taxon>Sordariomycetes</taxon>
        <taxon>Xylariomycetidae</taxon>
        <taxon>Amphisphaeriales</taxon>
        <taxon>Sporocadaceae</taxon>
        <taxon>Truncatella</taxon>
    </lineage>
</organism>
<sequence length="263" mass="28955">MRLFMYNPWNFFYLGRAFDVFYHILPVILLGKIFVWSDSKLETLLSPYGRLLPDTMLLPSLIFTLFTGIVVAQPIDLIDRNARGVPRDLKHKTCAPVPLNCTQPTFHIQIANGTAAGSYVYIPTSPESTYVYAQSSTNKTLATTFTVDPSGILFSATYNNQVFFYHPQGLDAGLVVFLSPTEKTSRYPVSQLHAQLGCGPECPKRASGTTGTLSSSGNLGNMIDFTFAYCNGAPEVTTVDGQHPFCSESGDVFYVAKFNSIII</sequence>
<accession>A0A9P8UBC3</accession>
<gene>
    <name evidence="2" type="ORF">BKA67DRAFT_651634</name>
</gene>
<keyword evidence="1" id="KW-1133">Transmembrane helix</keyword>
<dbReference type="Proteomes" id="UP000758603">
    <property type="component" value="Unassembled WGS sequence"/>
</dbReference>
<dbReference type="GeneID" id="70134969"/>
<feature type="transmembrane region" description="Helical" evidence="1">
    <location>
        <begin position="57"/>
        <end position="78"/>
    </location>
</feature>
<feature type="transmembrane region" description="Helical" evidence="1">
    <location>
        <begin position="20"/>
        <end position="37"/>
    </location>
</feature>